<organism evidence="1 2">
    <name type="scientific">Novosphingobium organovorum</name>
    <dbReference type="NCBI Taxonomy" id="2930092"/>
    <lineage>
        <taxon>Bacteria</taxon>
        <taxon>Pseudomonadati</taxon>
        <taxon>Pseudomonadota</taxon>
        <taxon>Alphaproteobacteria</taxon>
        <taxon>Sphingomonadales</taxon>
        <taxon>Sphingomonadaceae</taxon>
        <taxon>Novosphingobium</taxon>
    </lineage>
</organism>
<evidence type="ECO:0000313" key="1">
    <source>
        <dbReference type="EMBL" id="MCJ2183208.1"/>
    </source>
</evidence>
<name>A0ABT0BDT4_9SPHN</name>
<keyword evidence="2" id="KW-1185">Reference proteome</keyword>
<dbReference type="RefSeq" id="WP_244020749.1">
    <property type="nucleotide sequence ID" value="NZ_JALHLF010000037.1"/>
</dbReference>
<dbReference type="EMBL" id="JALHLF010000037">
    <property type="protein sequence ID" value="MCJ2183208.1"/>
    <property type="molecule type" value="Genomic_DNA"/>
</dbReference>
<evidence type="ECO:0000313" key="2">
    <source>
        <dbReference type="Proteomes" id="UP001162881"/>
    </source>
</evidence>
<reference evidence="1" key="1">
    <citation type="submission" date="2022-03" db="EMBL/GenBank/DDBJ databases">
        <title>Identification of a novel bacterium isolated from mangrove sediments.</title>
        <authorList>
            <person name="Pan X."/>
        </authorList>
    </citation>
    <scope>NUCLEOTIDE SEQUENCE</scope>
    <source>
        <strain evidence="1">B1949</strain>
    </source>
</reference>
<sequence length="166" mass="17782">MQIAITKGRGSDRVAIVRADGSRAQAQVVHKGILPHDAVHFFVERGLGLKRGFWGLLAEGHHPDDLARLACEAGHASAARAQVPQNIIVELLQAERLVECFEADAWSGAGDNAALGAMAQAGCAASHVPLPALRDEDLDRVREALTQFGCEWMDAPVGFVARLTWA</sequence>
<proteinExistence type="predicted"/>
<protein>
    <submittedName>
        <fullName evidence="1">Uncharacterized protein</fullName>
    </submittedName>
</protein>
<dbReference type="Proteomes" id="UP001162881">
    <property type="component" value="Unassembled WGS sequence"/>
</dbReference>
<comment type="caution">
    <text evidence="1">The sequence shown here is derived from an EMBL/GenBank/DDBJ whole genome shotgun (WGS) entry which is preliminary data.</text>
</comment>
<gene>
    <name evidence="1" type="ORF">MTR62_10960</name>
</gene>
<accession>A0ABT0BDT4</accession>